<accession>A0A6L6GD42</accession>
<feature type="signal peptide" evidence="1">
    <location>
        <begin position="1"/>
        <end position="24"/>
    </location>
</feature>
<dbReference type="AlphaFoldDB" id="A0A6L6GD42"/>
<dbReference type="Proteomes" id="UP000473854">
    <property type="component" value="Unassembled WGS sequence"/>
</dbReference>
<reference evidence="2" key="2">
    <citation type="submission" date="2023-11" db="EMBL/GenBank/DDBJ databases">
        <authorList>
            <person name="Kyselkova M."/>
            <person name="Xanthopoulou K."/>
            <person name="Shestivska V."/>
            <person name="Spanelova P."/>
            <person name="Maixnerova M."/>
            <person name="Higgins P.G."/>
            <person name="Nemec A."/>
        </authorList>
    </citation>
    <scope>NUCLEOTIDE SEQUENCE</scope>
    <source>
        <strain evidence="2">ANC 7225</strain>
    </source>
</reference>
<protein>
    <recommendedName>
        <fullName evidence="6">DUF4179 domain-containing protein</fullName>
    </recommendedName>
</protein>
<evidence type="ECO:0000313" key="3">
    <source>
        <dbReference type="EMBL" id="MTD10623.1"/>
    </source>
</evidence>
<reference evidence="3 4" key="1">
    <citation type="submission" date="2019-11" db="EMBL/GenBank/DDBJ databases">
        <authorList>
            <person name="An D."/>
        </authorList>
    </citation>
    <scope>NUCLEOTIDE SEQUENCE [LARGE SCALE GENOMIC DNA]</scope>
    <source>
        <strain evidence="3 4">YIM 103518</strain>
    </source>
</reference>
<name>A0A6L6GD42_9GAMM</name>
<evidence type="ECO:0000313" key="5">
    <source>
        <dbReference type="Proteomes" id="UP001284094"/>
    </source>
</evidence>
<dbReference type="EMBL" id="WLYL01000008">
    <property type="protein sequence ID" value="MTD10623.1"/>
    <property type="molecule type" value="Genomic_DNA"/>
</dbReference>
<proteinExistence type="predicted"/>
<evidence type="ECO:0000256" key="1">
    <source>
        <dbReference type="SAM" id="SignalP"/>
    </source>
</evidence>
<keyword evidence="1" id="KW-0732">Signal</keyword>
<dbReference type="Proteomes" id="UP001284094">
    <property type="component" value="Unassembled WGS sequence"/>
</dbReference>
<comment type="caution">
    <text evidence="3">The sequence shown here is derived from an EMBL/GenBank/DDBJ whole genome shotgun (WGS) entry which is preliminary data.</text>
</comment>
<dbReference type="RefSeq" id="WP_154772251.1">
    <property type="nucleotide sequence ID" value="NZ_JAXHPJ010000035.1"/>
</dbReference>
<reference evidence="2 5" key="3">
    <citation type="journal article" date="2024" name="Syst. Appl. Microbiol.">
        <title>Evidence for the occurrence of Acinetobacter faecalis in cattle feces and its emended description.</title>
        <authorList>
            <person name="Kyselkova M."/>
            <person name="Xanthopoulou K."/>
            <person name="Shestivska V."/>
            <person name="Spanelova P."/>
            <person name="Maixnerova M."/>
            <person name="Higgins P.G."/>
            <person name="Nemec A."/>
        </authorList>
    </citation>
    <scope>NUCLEOTIDE SEQUENCE [LARGE SCALE GENOMIC DNA]</scope>
    <source>
        <strain evidence="2 5">ANC 7225</strain>
    </source>
</reference>
<dbReference type="EMBL" id="JAXHPO010000060">
    <property type="protein sequence ID" value="MDY6551284.1"/>
    <property type="molecule type" value="Genomic_DNA"/>
</dbReference>
<sequence>MIKNLFKAFCLSIGLMAFSQASFAATIKTTTDTKTAPTVVNKMSPIEKALKQQKNDRKFNSEIDLKVLAQINSAPSQSFLASQNERFSRFIQSIFTQDNS</sequence>
<feature type="chain" id="PRO_5026777372" description="DUF4179 domain-containing protein" evidence="1">
    <location>
        <begin position="25"/>
        <end position="100"/>
    </location>
</feature>
<evidence type="ECO:0000313" key="2">
    <source>
        <dbReference type="EMBL" id="MDY6551284.1"/>
    </source>
</evidence>
<evidence type="ECO:0008006" key="6">
    <source>
        <dbReference type="Google" id="ProtNLM"/>
    </source>
</evidence>
<gene>
    <name evidence="3" type="ORF">GIX10_04030</name>
    <name evidence="2" type="ORF">SKM48_11080</name>
</gene>
<keyword evidence="5" id="KW-1185">Reference proteome</keyword>
<organism evidence="3 4">
    <name type="scientific">Acinetobacter faecalis</name>
    <dbReference type="NCBI Taxonomy" id="2665161"/>
    <lineage>
        <taxon>Bacteria</taxon>
        <taxon>Pseudomonadati</taxon>
        <taxon>Pseudomonadota</taxon>
        <taxon>Gammaproteobacteria</taxon>
        <taxon>Moraxellales</taxon>
        <taxon>Moraxellaceae</taxon>
        <taxon>Acinetobacter</taxon>
    </lineage>
</organism>
<evidence type="ECO:0000313" key="4">
    <source>
        <dbReference type="Proteomes" id="UP000473854"/>
    </source>
</evidence>